<evidence type="ECO:0000313" key="14">
    <source>
        <dbReference type="EMBL" id="ANB12880.1"/>
    </source>
</evidence>
<evidence type="ECO:0000256" key="3">
    <source>
        <dbReference type="ARBA" id="ARBA00022741"/>
    </source>
</evidence>
<dbReference type="GO" id="GO:0005525">
    <property type="term" value="F:GTP binding"/>
    <property type="evidence" value="ECO:0007669"/>
    <property type="project" value="UniProtKB-KW"/>
</dbReference>
<protein>
    <submittedName>
        <fullName evidence="14">Mitofusin</fullName>
    </submittedName>
</protein>
<feature type="domain" description="Dynamin-type G" evidence="13">
    <location>
        <begin position="312"/>
        <end position="605"/>
    </location>
</feature>
<feature type="region of interest" description="Disordered" evidence="12">
    <location>
        <begin position="1"/>
        <end position="77"/>
    </location>
</feature>
<dbReference type="AlphaFoldDB" id="A0A167DG68"/>
<dbReference type="Pfam" id="PF00350">
    <property type="entry name" value="Dynamin_N"/>
    <property type="match status" value="1"/>
</dbReference>
<feature type="compositionally biased region" description="Gly residues" evidence="12">
    <location>
        <begin position="1"/>
        <end position="14"/>
    </location>
</feature>
<gene>
    <name evidence="14" type="primary">FZO1</name>
    <name evidence="14" type="ORF">AWJ20_1158</name>
</gene>
<dbReference type="InterPro" id="IPR030381">
    <property type="entry name" value="G_DYNAMIN_dom"/>
</dbReference>
<dbReference type="GO" id="GO:0003924">
    <property type="term" value="F:GTPase activity"/>
    <property type="evidence" value="ECO:0007669"/>
    <property type="project" value="InterPro"/>
</dbReference>
<evidence type="ECO:0000259" key="13">
    <source>
        <dbReference type="PROSITE" id="PS51718"/>
    </source>
</evidence>
<dbReference type="InterPro" id="IPR027094">
    <property type="entry name" value="Mitofusin_fam"/>
</dbReference>
<keyword evidence="9" id="KW-0342">GTP-binding</keyword>
<evidence type="ECO:0000256" key="6">
    <source>
        <dbReference type="ARBA" id="ARBA00022989"/>
    </source>
</evidence>
<keyword evidence="4" id="KW-1000">Mitochondrion outer membrane</keyword>
<dbReference type="Proteomes" id="UP000189580">
    <property type="component" value="Chromosome a"/>
</dbReference>
<feature type="region of interest" description="Disordered" evidence="12">
    <location>
        <begin position="174"/>
        <end position="253"/>
    </location>
</feature>
<dbReference type="PANTHER" id="PTHR10465">
    <property type="entry name" value="TRANSMEMBRANE GTPASE FZO1"/>
    <property type="match status" value="1"/>
</dbReference>
<keyword evidence="7" id="KW-0175">Coiled coil</keyword>
<evidence type="ECO:0000256" key="12">
    <source>
        <dbReference type="SAM" id="MobiDB-lite"/>
    </source>
</evidence>
<dbReference type="GO" id="GO:0008053">
    <property type="term" value="P:mitochondrial fusion"/>
    <property type="evidence" value="ECO:0007669"/>
    <property type="project" value="TreeGrafter"/>
</dbReference>
<keyword evidence="2" id="KW-0812">Transmembrane</keyword>
<dbReference type="FunFam" id="3.40.50.300:FF:000638">
    <property type="entry name" value="Transmembrane GTPase Fzo1, putative"/>
    <property type="match status" value="1"/>
</dbReference>
<feature type="region of interest" description="Disordered" evidence="12">
    <location>
        <begin position="529"/>
        <end position="560"/>
    </location>
</feature>
<comment type="subcellular location">
    <subcellularLocation>
        <location evidence="1">Mitochondrion outer membrane</location>
        <topology evidence="1">Multi-pass membrane protein</topology>
    </subcellularLocation>
</comment>
<keyword evidence="5" id="KW-0378">Hydrolase</keyword>
<keyword evidence="6" id="KW-1133">Transmembrane helix</keyword>
<keyword evidence="15" id="KW-1185">Reference proteome</keyword>
<accession>A0A167DG68</accession>
<comment type="catalytic activity">
    <reaction evidence="11">
        <text>GTP + H2O = GDP + phosphate + H(+)</text>
        <dbReference type="Rhea" id="RHEA:19669"/>
        <dbReference type="ChEBI" id="CHEBI:15377"/>
        <dbReference type="ChEBI" id="CHEBI:15378"/>
        <dbReference type="ChEBI" id="CHEBI:37565"/>
        <dbReference type="ChEBI" id="CHEBI:43474"/>
        <dbReference type="ChEBI" id="CHEBI:58189"/>
    </reaction>
</comment>
<evidence type="ECO:0000256" key="2">
    <source>
        <dbReference type="ARBA" id="ARBA00022692"/>
    </source>
</evidence>
<organism evidence="14 15">
    <name type="scientific">Sugiyamaella lignohabitans</name>
    <dbReference type="NCBI Taxonomy" id="796027"/>
    <lineage>
        <taxon>Eukaryota</taxon>
        <taxon>Fungi</taxon>
        <taxon>Dikarya</taxon>
        <taxon>Ascomycota</taxon>
        <taxon>Saccharomycotina</taxon>
        <taxon>Dipodascomycetes</taxon>
        <taxon>Dipodascales</taxon>
        <taxon>Trichomonascaceae</taxon>
        <taxon>Sugiyamaella</taxon>
    </lineage>
</organism>
<evidence type="ECO:0000256" key="7">
    <source>
        <dbReference type="ARBA" id="ARBA00023054"/>
    </source>
</evidence>
<evidence type="ECO:0000256" key="11">
    <source>
        <dbReference type="ARBA" id="ARBA00048548"/>
    </source>
</evidence>
<dbReference type="InterPro" id="IPR045063">
    <property type="entry name" value="Dynamin_N"/>
</dbReference>
<dbReference type="Gene3D" id="3.40.50.300">
    <property type="entry name" value="P-loop containing nucleotide triphosphate hydrolases"/>
    <property type="match status" value="1"/>
</dbReference>
<dbReference type="InterPro" id="IPR027417">
    <property type="entry name" value="P-loop_NTPase"/>
</dbReference>
<feature type="compositionally biased region" description="Low complexity" evidence="12">
    <location>
        <begin position="15"/>
        <end position="32"/>
    </location>
</feature>
<sequence>MSGTSGDCGSGSGSDSGASSSSSSSSNSSNSSVTGPQVYDKGKAKAPEIRRNDSNEDGLDTNGHSENNRPGLGSDGVDSNIDFGFDLRPDVISSNRSLSAAAGSSSSGSGSSSFHRRAPSINTQRQAFTQINQLQYNQNRLVLAGAIQQATDLLNDLQQMNRVWPIYYPREAVEGPSSESASTNTNDSASSTANMTVLNGGANSSTNGTVNGSSDNSTSSQKDSKHQEISENGTGRSQNGNSINSSDNQGPRLVVPSASRQLQVFKLDLKLGSGSGSQELLNSLEKNSVASLLDAKIVQTLKHLASLRERINDTASKVLVTGDLNSGKSTFCNALLRRRILPEDQQPCTNVFCEVRDCRENDGLEQVHAVLIDREYDRNDEATYEIHGLDSLDDLVYEFQKYSILKVYVDEKRPPHESLLRNGVVDISLIDAPGLNMSSFQTTRVFSRQEEIDLVVFVVSAENHFTLSANEFISSVANEKSFIFIVVNQFDKIKDRSRCMNRILGQVEKLSPQTHKDARDFVHFVSSRDVGTSSGGGGGDDGPDGDDGDGGNGRDDDLSPDFDRLEESLRNFVLEKRSLSKLAPAKTYLNNILQDIEILSEVNIKFTKSERDLRLHELDDMTPKFEHALSDSVKVTEKIDKDIEHCAEKLYEHTKKELNRVLMQTGQLPSVSYTSIFDAYNYANSIRAAIIQRIQDAVYDCEVHARKETAIVVNSIKSLGILHLGEQPAFLKIFKEDAMFTKGRHNLARSIQAELSVSDFITAAAPTWVSVITNPFNSLLTLGEKSKELTLSEISEPISQVGTVNNALTVASVIGGGQMILQSKWLNHALNAVRWVDFQLLKRLLVPALVVGSVCGVAYVISEVPNSVPRNVSRKIAREVVSLGYVEANAKRIAKESRKVLKYPSQDVRTGFQRLIENTAHQREACEKSAKEAQAGYEYFVKLHTDAAHQRALIDQCNLETHLEVD</sequence>
<feature type="compositionally biased region" description="Polar residues" evidence="12">
    <location>
        <begin position="230"/>
        <end position="249"/>
    </location>
</feature>
<dbReference type="OrthoDB" id="9984778at2759"/>
<evidence type="ECO:0000313" key="15">
    <source>
        <dbReference type="Proteomes" id="UP000189580"/>
    </source>
</evidence>
<evidence type="ECO:0000256" key="4">
    <source>
        <dbReference type="ARBA" id="ARBA00022787"/>
    </source>
</evidence>
<keyword evidence="10" id="KW-0472">Membrane</keyword>
<feature type="compositionally biased region" description="Low complexity" evidence="12">
    <location>
        <begin position="99"/>
        <end position="113"/>
    </location>
</feature>
<dbReference type="RefSeq" id="XP_018735357.1">
    <property type="nucleotide sequence ID" value="XM_018878010.1"/>
</dbReference>
<keyword evidence="8" id="KW-0496">Mitochondrion</keyword>
<dbReference type="SUPFAM" id="SSF52540">
    <property type="entry name" value="P-loop containing nucleoside triphosphate hydrolases"/>
    <property type="match status" value="1"/>
</dbReference>
<evidence type="ECO:0000256" key="10">
    <source>
        <dbReference type="ARBA" id="ARBA00023136"/>
    </source>
</evidence>
<name>A0A167DG68_9ASCO</name>
<evidence type="ECO:0000256" key="8">
    <source>
        <dbReference type="ARBA" id="ARBA00023128"/>
    </source>
</evidence>
<dbReference type="GO" id="GO:0005741">
    <property type="term" value="C:mitochondrial outer membrane"/>
    <property type="evidence" value="ECO:0007669"/>
    <property type="project" value="UniProtKB-SubCell"/>
</dbReference>
<reference evidence="14 15" key="1">
    <citation type="submission" date="2016-02" db="EMBL/GenBank/DDBJ databases">
        <title>Complete genome sequence and transcriptome regulation of the pentose utilising yeast Sugiyamaella lignohabitans.</title>
        <authorList>
            <person name="Bellasio M."/>
            <person name="Peymann A."/>
            <person name="Valli M."/>
            <person name="Sipitzky M."/>
            <person name="Graf A."/>
            <person name="Sauer M."/>
            <person name="Marx H."/>
            <person name="Mattanovich D."/>
        </authorList>
    </citation>
    <scope>NUCLEOTIDE SEQUENCE [LARGE SCALE GENOMIC DNA]</scope>
    <source>
        <strain evidence="14 15">CBS 10342</strain>
    </source>
</reference>
<dbReference type="PROSITE" id="PS51718">
    <property type="entry name" value="G_DYNAMIN_2"/>
    <property type="match status" value="1"/>
</dbReference>
<evidence type="ECO:0000256" key="9">
    <source>
        <dbReference type="ARBA" id="ARBA00023134"/>
    </source>
</evidence>
<evidence type="ECO:0000256" key="5">
    <source>
        <dbReference type="ARBA" id="ARBA00022801"/>
    </source>
</evidence>
<dbReference type="GO" id="GO:0051646">
    <property type="term" value="P:mitochondrion localization"/>
    <property type="evidence" value="ECO:0007669"/>
    <property type="project" value="TreeGrafter"/>
</dbReference>
<dbReference type="EMBL" id="CP014501">
    <property type="protein sequence ID" value="ANB12880.1"/>
    <property type="molecule type" value="Genomic_DNA"/>
</dbReference>
<dbReference type="KEGG" id="slb:AWJ20_1158"/>
<evidence type="ECO:0000256" key="1">
    <source>
        <dbReference type="ARBA" id="ARBA00004374"/>
    </source>
</evidence>
<dbReference type="PANTHER" id="PTHR10465:SF0">
    <property type="entry name" value="SARCALUMENIN"/>
    <property type="match status" value="1"/>
</dbReference>
<keyword evidence="3" id="KW-0547">Nucleotide-binding</keyword>
<dbReference type="GeneID" id="30032929"/>
<feature type="region of interest" description="Disordered" evidence="12">
    <location>
        <begin position="99"/>
        <end position="118"/>
    </location>
</feature>
<feature type="compositionally biased region" description="Basic and acidic residues" evidence="12">
    <location>
        <begin position="40"/>
        <end position="54"/>
    </location>
</feature>
<feature type="compositionally biased region" description="Low complexity" evidence="12">
    <location>
        <begin position="177"/>
        <end position="220"/>
    </location>
</feature>
<proteinExistence type="predicted"/>